<feature type="domain" description="FAD-binding FR-type" evidence="1">
    <location>
        <begin position="13"/>
        <end position="147"/>
    </location>
</feature>
<dbReference type="InterPro" id="IPR013113">
    <property type="entry name" value="SIP_FAD-bd"/>
</dbReference>
<dbReference type="PANTHER" id="PTHR30157">
    <property type="entry name" value="FERRIC REDUCTASE, NADPH-DEPENDENT"/>
    <property type="match status" value="1"/>
</dbReference>
<dbReference type="PANTHER" id="PTHR30157:SF0">
    <property type="entry name" value="NADPH-DEPENDENT FERRIC-CHELATE REDUCTASE"/>
    <property type="match status" value="1"/>
</dbReference>
<dbReference type="SUPFAM" id="SSF63380">
    <property type="entry name" value="Riboflavin synthase domain-like"/>
    <property type="match status" value="1"/>
</dbReference>
<dbReference type="PROSITE" id="PS51384">
    <property type="entry name" value="FAD_FR"/>
    <property type="match status" value="1"/>
</dbReference>
<comment type="caution">
    <text evidence="2">The sequence shown here is derived from an EMBL/GenBank/DDBJ whole genome shotgun (WGS) entry which is preliminary data.</text>
</comment>
<reference evidence="2 3" key="1">
    <citation type="submission" date="2020-12" db="EMBL/GenBank/DDBJ databases">
        <title>Draft genome sequence of the commensal strain Corynebacterium tuberculostearicum MFP09/CIP 102622 isolated from human skin.</title>
        <authorList>
            <person name="Boukerb A.M."/>
            <person name="Janvier X."/>
            <person name="Feuilloley M.G.J."/>
            <person name="Groboillot A."/>
        </authorList>
    </citation>
    <scope>NUCLEOTIDE SEQUENCE [LARGE SCALE GENOMIC DNA]</scope>
    <source>
        <strain evidence="2 3">CIP 102622</strain>
    </source>
</reference>
<dbReference type="Pfam" id="PF04954">
    <property type="entry name" value="SIP"/>
    <property type="match status" value="1"/>
</dbReference>
<dbReference type="Gene3D" id="3.40.50.80">
    <property type="entry name" value="Nucleotide-binding domain of ferredoxin-NADP reductase (FNR) module"/>
    <property type="match status" value="1"/>
</dbReference>
<proteinExistence type="predicted"/>
<dbReference type="CDD" id="cd06193">
    <property type="entry name" value="siderophore_interacting"/>
    <property type="match status" value="1"/>
</dbReference>
<evidence type="ECO:0000313" key="3">
    <source>
        <dbReference type="Proteomes" id="UP000603369"/>
    </source>
</evidence>
<evidence type="ECO:0000313" key="2">
    <source>
        <dbReference type="EMBL" id="MBK3428877.1"/>
    </source>
</evidence>
<accession>A0A8I1HZT3</accession>
<name>A0A8I1HZT3_9CORY</name>
<dbReference type="InterPro" id="IPR007037">
    <property type="entry name" value="SIP_rossman_dom"/>
</dbReference>
<dbReference type="InterPro" id="IPR039261">
    <property type="entry name" value="FNR_nucleotide-bd"/>
</dbReference>
<gene>
    <name evidence="2" type="ORF">JDP02_10220</name>
</gene>
<protein>
    <submittedName>
        <fullName evidence="2">Siderophore-interacting protein</fullName>
    </submittedName>
</protein>
<dbReference type="AlphaFoldDB" id="A0A8I1HZT3"/>
<dbReference type="EMBL" id="JAEHFL010000016">
    <property type="protein sequence ID" value="MBK3428877.1"/>
    <property type="molecule type" value="Genomic_DNA"/>
</dbReference>
<dbReference type="InterPro" id="IPR039374">
    <property type="entry name" value="SIP_fam"/>
</dbReference>
<dbReference type="Pfam" id="PF08021">
    <property type="entry name" value="FAD_binding_9"/>
    <property type="match status" value="1"/>
</dbReference>
<dbReference type="Gene3D" id="2.40.30.10">
    <property type="entry name" value="Translation factors"/>
    <property type="match status" value="1"/>
</dbReference>
<keyword evidence="3" id="KW-1185">Reference proteome</keyword>
<dbReference type="Proteomes" id="UP000603369">
    <property type="component" value="Unassembled WGS sequence"/>
</dbReference>
<organism evidence="2 3">
    <name type="scientific">Corynebacterium tuberculostearicum</name>
    <dbReference type="NCBI Taxonomy" id="38304"/>
    <lineage>
        <taxon>Bacteria</taxon>
        <taxon>Bacillati</taxon>
        <taxon>Actinomycetota</taxon>
        <taxon>Actinomycetes</taxon>
        <taxon>Mycobacteriales</taxon>
        <taxon>Corynebacteriaceae</taxon>
        <taxon>Corynebacterium</taxon>
    </lineage>
</organism>
<dbReference type="InterPro" id="IPR017927">
    <property type="entry name" value="FAD-bd_FR_type"/>
</dbReference>
<dbReference type="GO" id="GO:0016491">
    <property type="term" value="F:oxidoreductase activity"/>
    <property type="evidence" value="ECO:0007669"/>
    <property type="project" value="InterPro"/>
</dbReference>
<sequence>MNPSLQSAPMSAHELIPVTLTANRRIRPRLHRLTFYAEAFRTYTLSGPDEFFGLVMPRAKQEFTPFPVDGINLRSAVSAIDEERRPDLRWYTIRALHSQEATVDVDVVTHGDSGPGSRWIRRAQAGDTAGFFTCNDLWRPTEKPQLLVADASALPALRHILTYQEDHHPEMLRATDVMAVVTSNDEVEPGLAARWEASVRSLRIIHTQAHEEAEDVVAALRADYAGALGPGYVWASGEGRLAKSVRGLAVNEWGLDTTDVTWVPYWFYGRARP</sequence>
<dbReference type="InterPro" id="IPR017938">
    <property type="entry name" value="Riboflavin_synthase-like_b-brl"/>
</dbReference>
<evidence type="ECO:0000259" key="1">
    <source>
        <dbReference type="PROSITE" id="PS51384"/>
    </source>
</evidence>